<dbReference type="EMBL" id="CP139781">
    <property type="protein sequence ID" value="WRQ87877.1"/>
    <property type="molecule type" value="Genomic_DNA"/>
</dbReference>
<accession>A0ABZ1C996</accession>
<gene>
    <name evidence="3" type="ORF">K1X11_000550</name>
</gene>
<protein>
    <submittedName>
        <fullName evidence="3">PEP-CTERM sorting domain-containing protein</fullName>
    </submittedName>
</protein>
<evidence type="ECO:0000259" key="2">
    <source>
        <dbReference type="Pfam" id="PF07589"/>
    </source>
</evidence>
<sequence length="288" mass="29814">MTTPSILRRFSCLLAATAAISSVGAQTVYLNDTFENDTLGAAPATAAAARQTTIITGSGVIGTDQAARINDVGGDAAYLEYNVGDAPLGSLYISFDLQNLVPNPTGSATQPLIFGFSDWNTTTSYALNSNGTRGVGMWFYANGASGTLRLRDDSGSSILTTTYDMTALQSVEIFINDHGTNTLAYTRPDTSGVATLAANSAAFYVNGSLLGDSMGFTMGAGTTDGDATLGRFGFYSGGTNVSDFAIDNIYASSLSAVPEPSTYAAIFGAAALGLAAWRRRRHQAATTA</sequence>
<reference evidence="3 4" key="1">
    <citation type="submission" date="2023-12" db="EMBL/GenBank/DDBJ databases">
        <title>Description of an unclassified Opitutus bacterium of Verrucomicrobiota.</title>
        <authorList>
            <person name="Zhang D.-F."/>
        </authorList>
    </citation>
    <scope>NUCLEOTIDE SEQUENCE [LARGE SCALE GENOMIC DNA]</scope>
    <source>
        <strain evidence="3 4">WL0086</strain>
    </source>
</reference>
<organism evidence="3 4">
    <name type="scientific">Actomonas aquatica</name>
    <dbReference type="NCBI Taxonomy" id="2866162"/>
    <lineage>
        <taxon>Bacteria</taxon>
        <taxon>Pseudomonadati</taxon>
        <taxon>Verrucomicrobiota</taxon>
        <taxon>Opitutia</taxon>
        <taxon>Opitutales</taxon>
        <taxon>Opitutaceae</taxon>
        <taxon>Actomonas</taxon>
    </lineage>
</organism>
<keyword evidence="1" id="KW-0732">Signal</keyword>
<feature type="domain" description="Ice-binding protein C-terminal" evidence="2">
    <location>
        <begin position="256"/>
        <end position="280"/>
    </location>
</feature>
<dbReference type="Pfam" id="PF07589">
    <property type="entry name" value="PEP-CTERM"/>
    <property type="match status" value="1"/>
</dbReference>
<feature type="chain" id="PRO_5047392503" evidence="1">
    <location>
        <begin position="26"/>
        <end position="288"/>
    </location>
</feature>
<evidence type="ECO:0000256" key="1">
    <source>
        <dbReference type="SAM" id="SignalP"/>
    </source>
</evidence>
<evidence type="ECO:0000313" key="3">
    <source>
        <dbReference type="EMBL" id="WRQ87877.1"/>
    </source>
</evidence>
<name>A0ABZ1C996_9BACT</name>
<dbReference type="Proteomes" id="UP000738431">
    <property type="component" value="Chromosome"/>
</dbReference>
<feature type="signal peptide" evidence="1">
    <location>
        <begin position="1"/>
        <end position="25"/>
    </location>
</feature>
<dbReference type="RefSeq" id="WP_225919216.1">
    <property type="nucleotide sequence ID" value="NZ_CP139781.1"/>
</dbReference>
<dbReference type="NCBIfam" id="TIGR02595">
    <property type="entry name" value="PEP_CTERM"/>
    <property type="match status" value="1"/>
</dbReference>
<evidence type="ECO:0000313" key="4">
    <source>
        <dbReference type="Proteomes" id="UP000738431"/>
    </source>
</evidence>
<dbReference type="InterPro" id="IPR013424">
    <property type="entry name" value="Ice-binding_C"/>
</dbReference>
<keyword evidence="4" id="KW-1185">Reference proteome</keyword>
<proteinExistence type="predicted"/>